<keyword evidence="1" id="KW-0645">Protease</keyword>
<dbReference type="Pfam" id="PF06866">
    <property type="entry name" value="DUF1256"/>
    <property type="match status" value="1"/>
</dbReference>
<reference evidence="1 2" key="1">
    <citation type="journal article" date="2024" name="Int. J. Syst. Evol. Microbiol.">
        <title>Clostridium omnivorum sp. nov., isolated from anoxic soil under the treatment of reductive soil disinfestation.</title>
        <authorList>
            <person name="Ueki A."/>
            <person name="Tonouchi A."/>
            <person name="Kaku N."/>
            <person name="Honma S."/>
            <person name="Ueki K."/>
        </authorList>
    </citation>
    <scope>NUCLEOTIDE SEQUENCE [LARGE SCALE GENOMIC DNA]</scope>
    <source>
        <strain evidence="1 2">E14</strain>
    </source>
</reference>
<dbReference type="EMBL" id="BRXR01000001">
    <property type="protein sequence ID" value="GLC28955.1"/>
    <property type="molecule type" value="Genomic_DNA"/>
</dbReference>
<dbReference type="RefSeq" id="WP_264848226.1">
    <property type="nucleotide sequence ID" value="NZ_BRXR01000001.1"/>
</dbReference>
<keyword evidence="2" id="KW-1185">Reference proteome</keyword>
<protein>
    <submittedName>
        <fullName evidence="1">Spore protease YyaC</fullName>
    </submittedName>
</protein>
<dbReference type="GO" id="GO:0008233">
    <property type="term" value="F:peptidase activity"/>
    <property type="evidence" value="ECO:0007669"/>
    <property type="project" value="UniProtKB-KW"/>
</dbReference>
<dbReference type="Proteomes" id="UP001208567">
    <property type="component" value="Unassembled WGS sequence"/>
</dbReference>
<dbReference type="GO" id="GO:0006508">
    <property type="term" value="P:proteolysis"/>
    <property type="evidence" value="ECO:0007669"/>
    <property type="project" value="UniProtKB-KW"/>
</dbReference>
<evidence type="ECO:0000313" key="2">
    <source>
        <dbReference type="Proteomes" id="UP001208567"/>
    </source>
</evidence>
<keyword evidence="1" id="KW-0378">Hydrolase</keyword>
<proteinExistence type="predicted"/>
<evidence type="ECO:0000313" key="1">
    <source>
        <dbReference type="EMBL" id="GLC28955.1"/>
    </source>
</evidence>
<dbReference type="InterPro" id="IPR009665">
    <property type="entry name" value="YyaC"/>
</dbReference>
<accession>A0ABQ5N177</accession>
<dbReference type="NCBIfam" id="TIGR02841">
    <property type="entry name" value="spore_YyaC"/>
    <property type="match status" value="1"/>
</dbReference>
<organism evidence="1 2">
    <name type="scientific">Clostridium omnivorum</name>
    <dbReference type="NCBI Taxonomy" id="1604902"/>
    <lineage>
        <taxon>Bacteria</taxon>
        <taxon>Bacillati</taxon>
        <taxon>Bacillota</taxon>
        <taxon>Clostridia</taxon>
        <taxon>Eubacteriales</taxon>
        <taxon>Clostridiaceae</taxon>
        <taxon>Clostridium</taxon>
    </lineage>
</organism>
<gene>
    <name evidence="1" type="ORF">bsdE14_03650</name>
</gene>
<dbReference type="SUPFAM" id="SSF53163">
    <property type="entry name" value="HybD-like"/>
    <property type="match status" value="1"/>
</dbReference>
<comment type="caution">
    <text evidence="1">The sequence shown here is derived from an EMBL/GenBank/DDBJ whole genome shotgun (WGS) entry which is preliminary data.</text>
</comment>
<sequence>MLPVSVYYEDNGAAITLGKFLKEAIGESGKVVVICIGTDKYICDCLGPLVGSFLVEANIPVQVLGVLENPIHSGNIEVKIKEITNLYKDCKVIAIDGCLGNEKDIGIIKFREGSVNPGSAVSKKHTCIGDFAIEAIIEKKEVSDYLLELPIRLRYIYKIASVIRDAFRYALNDNKQ</sequence>
<dbReference type="InterPro" id="IPR023430">
    <property type="entry name" value="Pept_HybD-like_dom_sf"/>
</dbReference>
<name>A0ABQ5N177_9CLOT</name>